<dbReference type="Proteomes" id="UP000696931">
    <property type="component" value="Unassembled WGS sequence"/>
</dbReference>
<dbReference type="AlphaFoldDB" id="A0A933SDV2"/>
<name>A0A933SDV2_UNCEI</name>
<keyword evidence="1" id="KW-0472">Membrane</keyword>
<dbReference type="EMBL" id="JACRIW010000108">
    <property type="protein sequence ID" value="MBI5170746.1"/>
    <property type="molecule type" value="Genomic_DNA"/>
</dbReference>
<evidence type="ECO:0000256" key="1">
    <source>
        <dbReference type="SAM" id="Phobius"/>
    </source>
</evidence>
<dbReference type="PANTHER" id="PTHR32251:SF17">
    <property type="entry name" value="STEROID 5-ALPHA REDUCTASE C-TERMINAL DOMAIN-CONTAINING PROTEIN"/>
    <property type="match status" value="1"/>
</dbReference>
<protein>
    <submittedName>
        <fullName evidence="2">DUF1295 domain-containing protein</fullName>
    </submittedName>
</protein>
<feature type="transmembrane region" description="Helical" evidence="1">
    <location>
        <begin position="58"/>
        <end position="77"/>
    </location>
</feature>
<feature type="transmembrane region" description="Helical" evidence="1">
    <location>
        <begin position="98"/>
        <end position="120"/>
    </location>
</feature>
<dbReference type="Pfam" id="PF06966">
    <property type="entry name" value="DUF1295"/>
    <property type="match status" value="1"/>
</dbReference>
<feature type="transmembrane region" description="Helical" evidence="1">
    <location>
        <begin position="140"/>
        <end position="163"/>
    </location>
</feature>
<accession>A0A933SDV2</accession>
<dbReference type="GO" id="GO:0016020">
    <property type="term" value="C:membrane"/>
    <property type="evidence" value="ECO:0007669"/>
    <property type="project" value="TreeGrafter"/>
</dbReference>
<comment type="caution">
    <text evidence="2">The sequence shown here is derived from an EMBL/GenBank/DDBJ whole genome shotgun (WGS) entry which is preliminary data.</text>
</comment>
<dbReference type="InterPro" id="IPR010721">
    <property type="entry name" value="UstE-like"/>
</dbReference>
<keyword evidence="1" id="KW-1133">Transmembrane helix</keyword>
<dbReference type="PANTHER" id="PTHR32251">
    <property type="entry name" value="3-OXO-5-ALPHA-STEROID 4-DEHYDROGENASE"/>
    <property type="match status" value="1"/>
</dbReference>
<proteinExistence type="predicted"/>
<feature type="transmembrane region" description="Helical" evidence="1">
    <location>
        <begin position="184"/>
        <end position="202"/>
    </location>
</feature>
<reference evidence="2" key="1">
    <citation type="submission" date="2020-07" db="EMBL/GenBank/DDBJ databases">
        <title>Huge and variable diversity of episymbiotic CPR bacteria and DPANN archaea in groundwater ecosystems.</title>
        <authorList>
            <person name="He C.Y."/>
            <person name="Keren R."/>
            <person name="Whittaker M."/>
            <person name="Farag I.F."/>
            <person name="Doudna J."/>
            <person name="Cate J.H.D."/>
            <person name="Banfield J.F."/>
        </authorList>
    </citation>
    <scope>NUCLEOTIDE SEQUENCE</scope>
    <source>
        <strain evidence="2">NC_groundwater_1813_Pr3_B-0.1um_71_17</strain>
    </source>
</reference>
<evidence type="ECO:0000313" key="3">
    <source>
        <dbReference type="Proteomes" id="UP000696931"/>
    </source>
</evidence>
<sequence length="257" mass="28233">MNAGALAALGAVFALTTCVWVASVRARDASLVDRFWGPGFALAAWTWVAAHGAWHPRALLVASLVTVWGVRLGWHIARRNAGHGEDPRYAAMRAKSPASFWWTSFFTVFTLQAVLLWIVALPLWAVLHDDAPRAFAPLDAAALSLFLLGFAFEVIGDAQLAAFKRDGANRGRVMDRGLWAWTRHPNYFGDATLWWGFGLFALSTPGAWWTLAGPLLMTVLLVRVSGAALLERSMSTRPGWAEYAARTSGFFPLPPRR</sequence>
<dbReference type="Gene3D" id="1.20.120.1630">
    <property type="match status" value="1"/>
</dbReference>
<keyword evidence="1" id="KW-0812">Transmembrane</keyword>
<organism evidence="2 3">
    <name type="scientific">Eiseniibacteriota bacterium</name>
    <dbReference type="NCBI Taxonomy" id="2212470"/>
    <lineage>
        <taxon>Bacteria</taxon>
        <taxon>Candidatus Eiseniibacteriota</taxon>
    </lineage>
</organism>
<evidence type="ECO:0000313" key="2">
    <source>
        <dbReference type="EMBL" id="MBI5170746.1"/>
    </source>
</evidence>
<dbReference type="PROSITE" id="PS50244">
    <property type="entry name" value="S5A_REDUCTASE"/>
    <property type="match status" value="1"/>
</dbReference>
<gene>
    <name evidence="2" type="ORF">HZA61_14755</name>
</gene>